<dbReference type="Proteomes" id="UP000466586">
    <property type="component" value="Unassembled WGS sequence"/>
</dbReference>
<dbReference type="PANTHER" id="PTHR30026">
    <property type="entry name" value="OUTER MEMBRANE PROTEIN TOLC"/>
    <property type="match status" value="1"/>
</dbReference>
<evidence type="ECO:0000256" key="4">
    <source>
        <dbReference type="ARBA" id="ARBA00022452"/>
    </source>
</evidence>
<evidence type="ECO:0000256" key="6">
    <source>
        <dbReference type="ARBA" id="ARBA00023136"/>
    </source>
</evidence>
<dbReference type="GO" id="GO:0009279">
    <property type="term" value="C:cell outer membrane"/>
    <property type="evidence" value="ECO:0007669"/>
    <property type="project" value="UniProtKB-SubCell"/>
</dbReference>
<proteinExistence type="inferred from homology"/>
<dbReference type="InterPro" id="IPR003423">
    <property type="entry name" value="OMP_efflux"/>
</dbReference>
<evidence type="ECO:0000313" key="8">
    <source>
        <dbReference type="EMBL" id="MXV51200.1"/>
    </source>
</evidence>
<evidence type="ECO:0000256" key="1">
    <source>
        <dbReference type="ARBA" id="ARBA00004442"/>
    </source>
</evidence>
<comment type="similarity">
    <text evidence="2">Belongs to the outer membrane factor (OMF) (TC 1.B.17) family.</text>
</comment>
<keyword evidence="5" id="KW-0812">Transmembrane</keyword>
<name>A0A7K1Y9V9_9SPHI</name>
<keyword evidence="7" id="KW-0998">Cell outer membrane</keyword>
<dbReference type="EMBL" id="WVHT01000004">
    <property type="protein sequence ID" value="MXV51200.1"/>
    <property type="molecule type" value="Genomic_DNA"/>
</dbReference>
<sequence>MKQLYTLIFVFAGFTAVAQQDTSQIHNFNLQQCIDYAYEHQVSVKNAQLDIKKAEYKVKETIGIGLPQIDGTANFQDYLKLPTTLLPGEFVGQPGTFIPVKFGVKYQSTVAFQATQLLFNGTYLVGLKASKTYKELSQRSFTRTQIETNASVTKAYYQVLVNDEQLRLVDANIKEIAQQRNEVTQLNKQGFSEKIDVDRINVQYNNLVTARENTVRSLALAVQLLKFQMGMPVSENLIIKEKIANLNISEAANSNTAMDSTAYHNRIEYGLLETQKKLNELDLKRYKSQYLPTLSAFSNGSYSFQNNFFNNLYGNSFPSLIVGLQLNVPIFSGLQRLNQVRQANVEVLKSINTLNDTKNSINLQVQQARTNFSNSLASYNNQKQNMDLANEVLRVSKIKYQQGVGSSIEVTQAQTQLETAELNYIEALYNALVSRVDLNQALGNIK</sequence>
<protein>
    <submittedName>
        <fullName evidence="8">TolC family protein</fullName>
    </submittedName>
</protein>
<keyword evidence="3" id="KW-0813">Transport</keyword>
<dbReference type="Gene3D" id="1.20.1600.10">
    <property type="entry name" value="Outer membrane efflux proteins (OEP)"/>
    <property type="match status" value="1"/>
</dbReference>
<keyword evidence="4" id="KW-1134">Transmembrane beta strand</keyword>
<evidence type="ECO:0000256" key="2">
    <source>
        <dbReference type="ARBA" id="ARBA00007613"/>
    </source>
</evidence>
<dbReference type="SUPFAM" id="SSF56954">
    <property type="entry name" value="Outer membrane efflux proteins (OEP)"/>
    <property type="match status" value="1"/>
</dbReference>
<keyword evidence="9" id="KW-1185">Reference proteome</keyword>
<dbReference type="GO" id="GO:1990281">
    <property type="term" value="C:efflux pump complex"/>
    <property type="evidence" value="ECO:0007669"/>
    <property type="project" value="TreeGrafter"/>
</dbReference>
<organism evidence="8 9">
    <name type="scientific">Hufsiella arboris</name>
    <dbReference type="NCBI Taxonomy" id="2695275"/>
    <lineage>
        <taxon>Bacteria</taxon>
        <taxon>Pseudomonadati</taxon>
        <taxon>Bacteroidota</taxon>
        <taxon>Sphingobacteriia</taxon>
        <taxon>Sphingobacteriales</taxon>
        <taxon>Sphingobacteriaceae</taxon>
        <taxon>Hufsiella</taxon>
    </lineage>
</organism>
<dbReference type="AlphaFoldDB" id="A0A7K1Y9V9"/>
<gene>
    <name evidence="8" type="ORF">GS399_09485</name>
</gene>
<reference evidence="8 9" key="1">
    <citation type="submission" date="2019-11" db="EMBL/GenBank/DDBJ databases">
        <title>Pedobacter sp. HMF7647 Genome sequencing and assembly.</title>
        <authorList>
            <person name="Kang H."/>
            <person name="Kim H."/>
            <person name="Joh K."/>
        </authorList>
    </citation>
    <scope>NUCLEOTIDE SEQUENCE [LARGE SCALE GENOMIC DNA]</scope>
    <source>
        <strain evidence="8 9">HMF7647</strain>
    </source>
</reference>
<evidence type="ECO:0000256" key="5">
    <source>
        <dbReference type="ARBA" id="ARBA00022692"/>
    </source>
</evidence>
<dbReference type="GO" id="GO:0015562">
    <property type="term" value="F:efflux transmembrane transporter activity"/>
    <property type="evidence" value="ECO:0007669"/>
    <property type="project" value="InterPro"/>
</dbReference>
<evidence type="ECO:0000313" key="9">
    <source>
        <dbReference type="Proteomes" id="UP000466586"/>
    </source>
</evidence>
<dbReference type="GO" id="GO:0015288">
    <property type="term" value="F:porin activity"/>
    <property type="evidence" value="ECO:0007669"/>
    <property type="project" value="TreeGrafter"/>
</dbReference>
<dbReference type="RefSeq" id="WP_160844387.1">
    <property type="nucleotide sequence ID" value="NZ_WVHT01000004.1"/>
</dbReference>
<evidence type="ECO:0000256" key="7">
    <source>
        <dbReference type="ARBA" id="ARBA00023237"/>
    </source>
</evidence>
<dbReference type="PANTHER" id="PTHR30026:SF20">
    <property type="entry name" value="OUTER MEMBRANE PROTEIN TOLC"/>
    <property type="match status" value="1"/>
</dbReference>
<comment type="subcellular location">
    <subcellularLocation>
        <location evidence="1">Cell outer membrane</location>
    </subcellularLocation>
</comment>
<dbReference type="Pfam" id="PF02321">
    <property type="entry name" value="OEP"/>
    <property type="match status" value="2"/>
</dbReference>
<accession>A0A7K1Y9V9</accession>
<evidence type="ECO:0000256" key="3">
    <source>
        <dbReference type="ARBA" id="ARBA00022448"/>
    </source>
</evidence>
<comment type="caution">
    <text evidence="8">The sequence shown here is derived from an EMBL/GenBank/DDBJ whole genome shotgun (WGS) entry which is preliminary data.</text>
</comment>
<keyword evidence="6" id="KW-0472">Membrane</keyword>
<dbReference type="InterPro" id="IPR051906">
    <property type="entry name" value="TolC-like"/>
</dbReference>